<evidence type="ECO:0000313" key="4">
    <source>
        <dbReference type="Proteomes" id="UP001381693"/>
    </source>
</evidence>
<gene>
    <name evidence="3" type="ORF">SK128_012297</name>
</gene>
<keyword evidence="2" id="KW-0472">Membrane</keyword>
<keyword evidence="4" id="KW-1185">Reference proteome</keyword>
<accession>A0AAN8X830</accession>
<dbReference type="EMBL" id="JAXCGZ010007027">
    <property type="protein sequence ID" value="KAK7079437.1"/>
    <property type="molecule type" value="Genomic_DNA"/>
</dbReference>
<keyword evidence="2" id="KW-1133">Transmembrane helix</keyword>
<feature type="compositionally biased region" description="Basic and acidic residues" evidence="1">
    <location>
        <begin position="75"/>
        <end position="110"/>
    </location>
</feature>
<dbReference type="Proteomes" id="UP001381693">
    <property type="component" value="Unassembled WGS sequence"/>
</dbReference>
<dbReference type="AlphaFoldDB" id="A0AAN8X830"/>
<feature type="compositionally biased region" description="Basic and acidic residues" evidence="1">
    <location>
        <begin position="56"/>
        <end position="66"/>
    </location>
</feature>
<protein>
    <submittedName>
        <fullName evidence="3">Uncharacterized protein</fullName>
    </submittedName>
</protein>
<proteinExistence type="predicted"/>
<evidence type="ECO:0000256" key="2">
    <source>
        <dbReference type="SAM" id="Phobius"/>
    </source>
</evidence>
<keyword evidence="2" id="KW-0812">Transmembrane</keyword>
<sequence>QTNPETSTGGVGTGLIVGIIIILVLIAVVIVDVICYCTKNIGLTATVVGKRGAKDKDKEAMLEDGKNASADTLNEESKELTKTVDEKQLPEKEVPKDLEKKVDIISDKET</sequence>
<reference evidence="3 4" key="1">
    <citation type="submission" date="2023-11" db="EMBL/GenBank/DDBJ databases">
        <title>Halocaridina rubra genome assembly.</title>
        <authorList>
            <person name="Smith C."/>
        </authorList>
    </citation>
    <scope>NUCLEOTIDE SEQUENCE [LARGE SCALE GENOMIC DNA]</scope>
    <source>
        <strain evidence="3">EP-1</strain>
        <tissue evidence="3">Whole</tissue>
    </source>
</reference>
<comment type="caution">
    <text evidence="3">The sequence shown here is derived from an EMBL/GenBank/DDBJ whole genome shotgun (WGS) entry which is preliminary data.</text>
</comment>
<feature type="region of interest" description="Disordered" evidence="1">
    <location>
        <begin position="56"/>
        <end position="110"/>
    </location>
</feature>
<evidence type="ECO:0000256" key="1">
    <source>
        <dbReference type="SAM" id="MobiDB-lite"/>
    </source>
</evidence>
<feature type="transmembrane region" description="Helical" evidence="2">
    <location>
        <begin position="12"/>
        <end position="35"/>
    </location>
</feature>
<feature type="non-terminal residue" evidence="3">
    <location>
        <position position="110"/>
    </location>
</feature>
<evidence type="ECO:0000313" key="3">
    <source>
        <dbReference type="EMBL" id="KAK7079437.1"/>
    </source>
</evidence>
<organism evidence="3 4">
    <name type="scientific">Halocaridina rubra</name>
    <name type="common">Hawaiian red shrimp</name>
    <dbReference type="NCBI Taxonomy" id="373956"/>
    <lineage>
        <taxon>Eukaryota</taxon>
        <taxon>Metazoa</taxon>
        <taxon>Ecdysozoa</taxon>
        <taxon>Arthropoda</taxon>
        <taxon>Crustacea</taxon>
        <taxon>Multicrustacea</taxon>
        <taxon>Malacostraca</taxon>
        <taxon>Eumalacostraca</taxon>
        <taxon>Eucarida</taxon>
        <taxon>Decapoda</taxon>
        <taxon>Pleocyemata</taxon>
        <taxon>Caridea</taxon>
        <taxon>Atyoidea</taxon>
        <taxon>Atyidae</taxon>
        <taxon>Halocaridina</taxon>
    </lineage>
</organism>
<name>A0AAN8X830_HALRR</name>
<feature type="non-terminal residue" evidence="3">
    <location>
        <position position="1"/>
    </location>
</feature>